<dbReference type="PANTHER" id="PTHR46696:SF1">
    <property type="entry name" value="CYTOCHROME P450 YJIB-RELATED"/>
    <property type="match status" value="1"/>
</dbReference>
<dbReference type="PRINTS" id="PR00359">
    <property type="entry name" value="BP450"/>
</dbReference>
<accession>A0A1A3NV73</accession>
<comment type="similarity">
    <text evidence="2 8">Belongs to the cytochrome P450 family.</text>
</comment>
<keyword evidence="4 8" id="KW-0479">Metal-binding</keyword>
<dbReference type="InterPro" id="IPR002397">
    <property type="entry name" value="Cyt_P450_B"/>
</dbReference>
<evidence type="ECO:0000256" key="8">
    <source>
        <dbReference type="RuleBase" id="RU000461"/>
    </source>
</evidence>
<evidence type="ECO:0000256" key="5">
    <source>
        <dbReference type="ARBA" id="ARBA00023002"/>
    </source>
</evidence>
<dbReference type="InterPro" id="IPR036396">
    <property type="entry name" value="Cyt_P450_sf"/>
</dbReference>
<comment type="caution">
    <text evidence="10">The sequence shown here is derived from an EMBL/GenBank/DDBJ whole genome shotgun (WGS) entry which is preliminary data.</text>
</comment>
<comment type="cofactor">
    <cofactor evidence="1">
        <name>heme</name>
        <dbReference type="ChEBI" id="CHEBI:30413"/>
    </cofactor>
</comment>
<evidence type="ECO:0000313" key="10">
    <source>
        <dbReference type="EMBL" id="OBK25888.1"/>
    </source>
</evidence>
<evidence type="ECO:0000256" key="7">
    <source>
        <dbReference type="ARBA" id="ARBA00023033"/>
    </source>
</evidence>
<organism evidence="10 11">
    <name type="scientific">Mycobacterium asiaticum</name>
    <dbReference type="NCBI Taxonomy" id="1790"/>
    <lineage>
        <taxon>Bacteria</taxon>
        <taxon>Bacillati</taxon>
        <taxon>Actinomycetota</taxon>
        <taxon>Actinomycetes</taxon>
        <taxon>Mycobacteriales</taxon>
        <taxon>Mycobacteriaceae</taxon>
        <taxon>Mycobacterium</taxon>
    </lineage>
</organism>
<dbReference type="GO" id="GO:0004497">
    <property type="term" value="F:monooxygenase activity"/>
    <property type="evidence" value="ECO:0007669"/>
    <property type="project" value="UniProtKB-KW"/>
</dbReference>
<evidence type="ECO:0000313" key="11">
    <source>
        <dbReference type="Proteomes" id="UP000093928"/>
    </source>
</evidence>
<dbReference type="PANTHER" id="PTHR46696">
    <property type="entry name" value="P450, PUTATIVE (EUROFUNG)-RELATED"/>
    <property type="match status" value="1"/>
</dbReference>
<dbReference type="FunFam" id="1.10.630.10:FF:000018">
    <property type="entry name" value="Cytochrome P450 monooxygenase"/>
    <property type="match status" value="1"/>
</dbReference>
<dbReference type="GO" id="GO:0005506">
    <property type="term" value="F:iron ion binding"/>
    <property type="evidence" value="ECO:0007669"/>
    <property type="project" value="InterPro"/>
</dbReference>
<dbReference type="PRINTS" id="PR00385">
    <property type="entry name" value="P450"/>
</dbReference>
<dbReference type="Gene3D" id="1.10.630.10">
    <property type="entry name" value="Cytochrome P450"/>
    <property type="match status" value="1"/>
</dbReference>
<dbReference type="CDD" id="cd11030">
    <property type="entry name" value="CYP105-like"/>
    <property type="match status" value="1"/>
</dbReference>
<dbReference type="GO" id="GO:0016705">
    <property type="term" value="F:oxidoreductase activity, acting on paired donors, with incorporation or reduction of molecular oxygen"/>
    <property type="evidence" value="ECO:0007669"/>
    <property type="project" value="InterPro"/>
</dbReference>
<dbReference type="Proteomes" id="UP000093928">
    <property type="component" value="Unassembled WGS sequence"/>
</dbReference>
<protein>
    <submittedName>
        <fullName evidence="10">Cytochrome</fullName>
    </submittedName>
</protein>
<dbReference type="InterPro" id="IPR001128">
    <property type="entry name" value="Cyt_P450"/>
</dbReference>
<dbReference type="GO" id="GO:0020037">
    <property type="term" value="F:heme binding"/>
    <property type="evidence" value="ECO:0007669"/>
    <property type="project" value="InterPro"/>
</dbReference>
<dbReference type="PROSITE" id="PS00086">
    <property type="entry name" value="CYTOCHROME_P450"/>
    <property type="match status" value="1"/>
</dbReference>
<keyword evidence="7 8" id="KW-0503">Monooxygenase</keyword>
<evidence type="ECO:0000256" key="3">
    <source>
        <dbReference type="ARBA" id="ARBA00022617"/>
    </source>
</evidence>
<dbReference type="AlphaFoldDB" id="A0A1A3NV73"/>
<keyword evidence="5 8" id="KW-0560">Oxidoreductase</keyword>
<feature type="region of interest" description="Disordered" evidence="9">
    <location>
        <begin position="1"/>
        <end position="21"/>
    </location>
</feature>
<dbReference type="OrthoDB" id="3664945at2"/>
<evidence type="ECO:0000256" key="1">
    <source>
        <dbReference type="ARBA" id="ARBA00001971"/>
    </source>
</evidence>
<dbReference type="SUPFAM" id="SSF48264">
    <property type="entry name" value="Cytochrome P450"/>
    <property type="match status" value="1"/>
</dbReference>
<proteinExistence type="inferred from homology"/>
<name>A0A1A3NV73_MYCAS</name>
<dbReference type="EMBL" id="LZLS01000130">
    <property type="protein sequence ID" value="OBK25888.1"/>
    <property type="molecule type" value="Genomic_DNA"/>
</dbReference>
<dbReference type="InterPro" id="IPR017972">
    <property type="entry name" value="Cyt_P450_CS"/>
</dbReference>
<dbReference type="Pfam" id="PF00067">
    <property type="entry name" value="p450"/>
    <property type="match status" value="1"/>
</dbReference>
<keyword evidence="6 8" id="KW-0408">Iron</keyword>
<evidence type="ECO:0000256" key="4">
    <source>
        <dbReference type="ARBA" id="ARBA00022723"/>
    </source>
</evidence>
<evidence type="ECO:0000256" key="2">
    <source>
        <dbReference type="ARBA" id="ARBA00010617"/>
    </source>
</evidence>
<evidence type="ECO:0000256" key="6">
    <source>
        <dbReference type="ARBA" id="ARBA00023004"/>
    </source>
</evidence>
<dbReference type="RefSeq" id="WP_065144595.1">
    <property type="nucleotide sequence ID" value="NZ_LZLS01000130.1"/>
</dbReference>
<sequence>MSTTSEVRSEPDLPTIPVPRAAQCPLAPPAEFVRWRAEPGLKQAIYHGQPAWVVSRYTDIRAALVDPRLSADTIPDFLKPQTTENTPVMFARVDDPEHHRLRRMLTANFTFRRTEAMRPQIQGLVDHYLGAMISNGPPADIVRDFALPVPSLVIALLLGVPPEDLELFQHHTTVGLDTRSTDEEKSQAFMAMYVYIQELVDRKELEPGDDLISRLVIDHVATGQMNRETAAMTSVIMMQAGHETTANMISLGTVALLEHPNVFQRLGETEDRAVIAGIVEELMRYLSIVHSQVDRVATEDFVLGGQLIRAGDYVVMNLPAGNWDAEFVEQPEDFDADRNNRGHLGFGYGVHQCIGANLACVEMQVAFAALARRLPSLKVAVPPQELKFKDADIYGMKELLVTW</sequence>
<reference evidence="10 11" key="1">
    <citation type="submission" date="2016-06" db="EMBL/GenBank/DDBJ databases">
        <authorList>
            <person name="Kjaerup R.B."/>
            <person name="Dalgaard T.S."/>
            <person name="Juul-Madsen H.R."/>
        </authorList>
    </citation>
    <scope>NUCLEOTIDE SEQUENCE [LARGE SCALE GENOMIC DNA]</scope>
    <source>
        <strain evidence="10 11">1165133.8</strain>
    </source>
</reference>
<gene>
    <name evidence="10" type="ORF">A5634_25315</name>
</gene>
<keyword evidence="3 8" id="KW-0349">Heme</keyword>
<evidence type="ECO:0000256" key="9">
    <source>
        <dbReference type="SAM" id="MobiDB-lite"/>
    </source>
</evidence>